<sequence>MSGELILVLVLLAITIVLFAIGRPRMDVVAVLVIVALPLTGVLTVPETLAGFADPNVILIAALFVVGEGLSRTGVTYRLGDWLSARAGSSTPGLIVLLMLSVAALGAVMSSTGVVAIFIPVVLSIAARTGLSPRQLMMPLSMAGLMSGMLTLIATAPNLVVDAELRRMGFDGFGFFSVTPFGLVILALGIGYILLARRFLGDDRGASGSDRRTFGSLIADYEVDSRTGRYRVGAASPLIGRTLAAADLAPSLSSVLGLERTRFLRGTTLSTAGETVVQRGDTLVLDIVPSPAERRRLDLERLDVVGDFFESYARQVGMAEVIVTPDSRAMGRSIREMRFRTEYEVTVLGVRHAGHAAGADFSDRRLHPGDTLLVAGGWNQIHRFREEARDFAPMDLPSEGDEVAPAADRAPFALLSVAVMIVLMVTGFVPNVIAALIAALMMGLFRVIDMPSAYRSIHWPTLLLIAGMLPFAQALEVTGGIDLAADALLSAFGGAGPALILGALFVTTAVIGLFVSNTATAVLMAPIAITAADHLGASPYPFAMVVMLAASSAFMTPVSSPVNTLVVEPGRYRFGDFVRLGVPFTVLVLVVSVLMVPLLLPL</sequence>
<gene>
    <name evidence="9" type="ORF">JNB61_07135</name>
</gene>
<keyword evidence="6 7" id="KW-0472">Membrane</keyword>
<comment type="caution">
    <text evidence="9">The sequence shown here is derived from an EMBL/GenBank/DDBJ whole genome shotgun (WGS) entry which is preliminary data.</text>
</comment>
<organism evidence="9 10">
    <name type="scientific">Microbacterium ureisolvens</name>
    <dbReference type="NCBI Taxonomy" id="2781186"/>
    <lineage>
        <taxon>Bacteria</taxon>
        <taxon>Bacillati</taxon>
        <taxon>Actinomycetota</taxon>
        <taxon>Actinomycetes</taxon>
        <taxon>Micrococcales</taxon>
        <taxon>Microbacteriaceae</taxon>
        <taxon>Microbacterium</taxon>
    </lineage>
</organism>
<keyword evidence="5 7" id="KW-1133">Transmembrane helix</keyword>
<feature type="transmembrane region" description="Helical" evidence="7">
    <location>
        <begin position="412"/>
        <end position="445"/>
    </location>
</feature>
<feature type="transmembrane region" description="Helical" evidence="7">
    <location>
        <begin position="539"/>
        <end position="560"/>
    </location>
</feature>
<dbReference type="Pfam" id="PF02080">
    <property type="entry name" value="TrkA_C"/>
    <property type="match status" value="1"/>
</dbReference>
<keyword evidence="2" id="KW-0813">Transport</keyword>
<feature type="transmembrane region" description="Helical" evidence="7">
    <location>
        <begin position="487"/>
        <end position="505"/>
    </location>
</feature>
<dbReference type="SUPFAM" id="SSF116726">
    <property type="entry name" value="TrkA C-terminal domain-like"/>
    <property type="match status" value="1"/>
</dbReference>
<dbReference type="Pfam" id="PF03600">
    <property type="entry name" value="CitMHS"/>
    <property type="match status" value="1"/>
</dbReference>
<evidence type="ECO:0000313" key="10">
    <source>
        <dbReference type="Proteomes" id="UP000777440"/>
    </source>
</evidence>
<proteinExistence type="predicted"/>
<keyword evidence="4" id="KW-0677">Repeat</keyword>
<dbReference type="InterPro" id="IPR006037">
    <property type="entry name" value="RCK_C"/>
</dbReference>
<dbReference type="Proteomes" id="UP000777440">
    <property type="component" value="Unassembled WGS sequence"/>
</dbReference>
<accession>A0ABS7HVZ4</accession>
<evidence type="ECO:0000259" key="8">
    <source>
        <dbReference type="PROSITE" id="PS51202"/>
    </source>
</evidence>
<feature type="transmembrane region" description="Helical" evidence="7">
    <location>
        <begin position="139"/>
        <end position="161"/>
    </location>
</feature>
<feature type="transmembrane region" description="Helical" evidence="7">
    <location>
        <begin position="5"/>
        <end position="22"/>
    </location>
</feature>
<feature type="transmembrane region" description="Helical" evidence="7">
    <location>
        <begin position="580"/>
        <end position="600"/>
    </location>
</feature>
<evidence type="ECO:0000256" key="3">
    <source>
        <dbReference type="ARBA" id="ARBA00022692"/>
    </source>
</evidence>
<evidence type="ECO:0000256" key="2">
    <source>
        <dbReference type="ARBA" id="ARBA00022448"/>
    </source>
</evidence>
<protein>
    <submittedName>
        <fullName evidence="9">SLC13 family permease</fullName>
    </submittedName>
</protein>
<keyword evidence="10" id="KW-1185">Reference proteome</keyword>
<feature type="transmembrane region" description="Helical" evidence="7">
    <location>
        <begin position="511"/>
        <end position="532"/>
    </location>
</feature>
<feature type="domain" description="RCK C-terminal" evidence="8">
    <location>
        <begin position="306"/>
        <end position="390"/>
    </location>
</feature>
<feature type="transmembrane region" description="Helical" evidence="7">
    <location>
        <begin position="28"/>
        <end position="45"/>
    </location>
</feature>
<feature type="transmembrane region" description="Helical" evidence="7">
    <location>
        <begin position="57"/>
        <end position="75"/>
    </location>
</feature>
<dbReference type="PANTHER" id="PTHR43652">
    <property type="entry name" value="BASIC AMINO ACID ANTIPORTER YFCC-RELATED"/>
    <property type="match status" value="1"/>
</dbReference>
<feature type="transmembrane region" description="Helical" evidence="7">
    <location>
        <begin position="95"/>
        <end position="127"/>
    </location>
</feature>
<feature type="domain" description="RCK C-terminal" evidence="8">
    <location>
        <begin position="215"/>
        <end position="302"/>
    </location>
</feature>
<name>A0ABS7HVZ4_9MICO</name>
<evidence type="ECO:0000313" key="9">
    <source>
        <dbReference type="EMBL" id="MBW9109542.1"/>
    </source>
</evidence>
<evidence type="ECO:0000256" key="6">
    <source>
        <dbReference type="ARBA" id="ARBA00023136"/>
    </source>
</evidence>
<dbReference type="EMBL" id="JAEUAX010000003">
    <property type="protein sequence ID" value="MBW9109542.1"/>
    <property type="molecule type" value="Genomic_DNA"/>
</dbReference>
<feature type="transmembrane region" description="Helical" evidence="7">
    <location>
        <begin position="457"/>
        <end position="475"/>
    </location>
</feature>
<dbReference type="PROSITE" id="PS01271">
    <property type="entry name" value="NA_SULFATE"/>
    <property type="match status" value="1"/>
</dbReference>
<evidence type="ECO:0000256" key="1">
    <source>
        <dbReference type="ARBA" id="ARBA00004141"/>
    </source>
</evidence>
<dbReference type="InterPro" id="IPR036721">
    <property type="entry name" value="RCK_C_sf"/>
</dbReference>
<feature type="transmembrane region" description="Helical" evidence="7">
    <location>
        <begin position="173"/>
        <end position="195"/>
    </location>
</feature>
<dbReference type="Gene3D" id="3.30.70.1450">
    <property type="entry name" value="Regulator of K+ conductance, C-terminal domain"/>
    <property type="match status" value="1"/>
</dbReference>
<keyword evidence="3 7" id="KW-0812">Transmembrane</keyword>
<dbReference type="InterPro" id="IPR004680">
    <property type="entry name" value="Cit_transptr-like_dom"/>
</dbReference>
<evidence type="ECO:0000256" key="4">
    <source>
        <dbReference type="ARBA" id="ARBA00022737"/>
    </source>
</evidence>
<evidence type="ECO:0000256" key="5">
    <source>
        <dbReference type="ARBA" id="ARBA00022989"/>
    </source>
</evidence>
<reference evidence="9 10" key="1">
    <citation type="journal article" date="2021" name="MBio">
        <title>Poor Competitiveness of Bradyrhizobium in Pigeon Pea Root Colonization in Indian Soils.</title>
        <authorList>
            <person name="Chalasani D."/>
            <person name="Basu A."/>
            <person name="Pullabhotla S.V.S.R.N."/>
            <person name="Jorrin B."/>
            <person name="Neal A.L."/>
            <person name="Poole P.S."/>
            <person name="Podile A.R."/>
            <person name="Tkacz A."/>
        </authorList>
    </citation>
    <scope>NUCLEOTIDE SEQUENCE [LARGE SCALE GENOMIC DNA]</scope>
    <source>
        <strain evidence="9 10">HU12</strain>
    </source>
</reference>
<dbReference type="RefSeq" id="WP_220339189.1">
    <property type="nucleotide sequence ID" value="NZ_JAEUAX010000003.1"/>
</dbReference>
<dbReference type="PANTHER" id="PTHR43652:SF1">
    <property type="entry name" value="RESPONSE REGULATOR"/>
    <property type="match status" value="1"/>
</dbReference>
<dbReference type="InterPro" id="IPR051679">
    <property type="entry name" value="DASS-Related_Transporters"/>
</dbReference>
<dbReference type="PROSITE" id="PS51202">
    <property type="entry name" value="RCK_C"/>
    <property type="match status" value="2"/>
</dbReference>
<evidence type="ECO:0000256" key="7">
    <source>
        <dbReference type="SAM" id="Phobius"/>
    </source>
</evidence>
<dbReference type="InterPro" id="IPR031312">
    <property type="entry name" value="Na/sul_symport_CS"/>
</dbReference>
<comment type="subcellular location">
    <subcellularLocation>
        <location evidence="1">Membrane</location>
        <topology evidence="1">Multi-pass membrane protein</topology>
    </subcellularLocation>
</comment>